<dbReference type="Proteomes" id="UP000033632">
    <property type="component" value="Unassembled WGS sequence"/>
</dbReference>
<dbReference type="OrthoDB" id="9807407at2"/>
<evidence type="ECO:0000259" key="1">
    <source>
        <dbReference type="PROSITE" id="PS51819"/>
    </source>
</evidence>
<dbReference type="AlphaFoldDB" id="A0A0F5FPC9"/>
<evidence type="ECO:0000313" key="2">
    <source>
        <dbReference type="EMBL" id="KKB10749.1"/>
    </source>
</evidence>
<dbReference type="Pfam" id="PF00903">
    <property type="entry name" value="Glyoxalase"/>
    <property type="match status" value="1"/>
</dbReference>
<accession>A0A0F5FPC9</accession>
<dbReference type="Gene3D" id="3.10.180.10">
    <property type="entry name" value="2,3-Dihydroxybiphenyl 1,2-Dioxygenase, domain 1"/>
    <property type="match status" value="1"/>
</dbReference>
<dbReference type="EMBL" id="JZEX01000136">
    <property type="protein sequence ID" value="KKB10749.1"/>
    <property type="molecule type" value="Genomic_DNA"/>
</dbReference>
<dbReference type="InterPro" id="IPR029068">
    <property type="entry name" value="Glyas_Bleomycin-R_OHBP_Dase"/>
</dbReference>
<name>A0A0F5FPC9_9HYPH</name>
<organism evidence="2 3">
    <name type="scientific">Devosia geojensis</name>
    <dbReference type="NCBI Taxonomy" id="443610"/>
    <lineage>
        <taxon>Bacteria</taxon>
        <taxon>Pseudomonadati</taxon>
        <taxon>Pseudomonadota</taxon>
        <taxon>Alphaproteobacteria</taxon>
        <taxon>Hyphomicrobiales</taxon>
        <taxon>Devosiaceae</taxon>
        <taxon>Devosia</taxon>
    </lineage>
</organism>
<dbReference type="STRING" id="443610.VE25_16390"/>
<dbReference type="PANTHER" id="PTHR35006:SF2">
    <property type="entry name" value="GLYOXALASE FAMILY PROTEIN (AFU_ORTHOLOGUE AFUA_5G14830)"/>
    <property type="match status" value="1"/>
</dbReference>
<comment type="caution">
    <text evidence="2">The sequence shown here is derived from an EMBL/GenBank/DDBJ whole genome shotgun (WGS) entry which is preliminary data.</text>
</comment>
<keyword evidence="3" id="KW-1185">Reference proteome</keyword>
<gene>
    <name evidence="2" type="ORF">VE25_16390</name>
</gene>
<reference evidence="2 3" key="1">
    <citation type="submission" date="2015-03" db="EMBL/GenBank/DDBJ databases">
        <authorList>
            <person name="Hassan Y.I."/>
            <person name="Lepp D."/>
            <person name="Li X.-Z."/>
            <person name="Zhou T."/>
        </authorList>
    </citation>
    <scope>NUCLEOTIDE SEQUENCE [LARGE SCALE GENOMIC DNA]</scope>
    <source>
        <strain evidence="2 3">BD-c194</strain>
    </source>
</reference>
<feature type="domain" description="VOC" evidence="1">
    <location>
        <begin position="1"/>
        <end position="121"/>
    </location>
</feature>
<dbReference type="SUPFAM" id="SSF54593">
    <property type="entry name" value="Glyoxalase/Bleomycin resistance protein/Dihydroxybiphenyl dioxygenase"/>
    <property type="match status" value="1"/>
</dbReference>
<evidence type="ECO:0000313" key="3">
    <source>
        <dbReference type="Proteomes" id="UP000033632"/>
    </source>
</evidence>
<dbReference type="PANTHER" id="PTHR35006">
    <property type="entry name" value="GLYOXALASE FAMILY PROTEIN (AFU_ORTHOLOGUE AFUA_5G14830)"/>
    <property type="match status" value="1"/>
</dbReference>
<dbReference type="PROSITE" id="PS51819">
    <property type="entry name" value="VOC"/>
    <property type="match status" value="1"/>
</dbReference>
<dbReference type="PATRIC" id="fig|443610.3.peg.1570"/>
<dbReference type="RefSeq" id="WP_046109740.1">
    <property type="nucleotide sequence ID" value="NZ_JZEX01000136.1"/>
</dbReference>
<proteinExistence type="predicted"/>
<sequence>MLDHVGVRVSDFERSKTFYKEALGTLNIELLADYTFSDGRVAGFGRERPTFWIASGRVGRGETHVAFTAASRAQVAAFHSVGLSVGGRDNGAPGIRAHYHPNYYGAFVLDPDGHNIEAVCHEPE</sequence>
<dbReference type="InterPro" id="IPR037523">
    <property type="entry name" value="VOC_core"/>
</dbReference>
<protein>
    <submittedName>
        <fullName evidence="2">Glyoxalase</fullName>
    </submittedName>
</protein>
<dbReference type="InterPro" id="IPR004360">
    <property type="entry name" value="Glyas_Fos-R_dOase_dom"/>
</dbReference>
<dbReference type="CDD" id="cd07262">
    <property type="entry name" value="VOC_like"/>
    <property type="match status" value="1"/>
</dbReference>